<sequence>MVKPRLCYVEIYYPYISHIPGMLFPYIQHMVVTKFLSTKSLSIRVEIGATRASIGLESVKYVRCPKTLAFFLRDLLVAGLLEVVLCYKRFQRKIGALLRLYFSRFG</sequence>
<accession>A0A327R1D2</accession>
<dbReference type="EMBL" id="QLLL01000001">
    <property type="protein sequence ID" value="RAJ10659.1"/>
    <property type="molecule type" value="Genomic_DNA"/>
</dbReference>
<reference evidence="1 2" key="1">
    <citation type="submission" date="2018-06" db="EMBL/GenBank/DDBJ databases">
        <title>Genomic Encyclopedia of Archaeal and Bacterial Type Strains, Phase II (KMG-II): from individual species to whole genera.</title>
        <authorList>
            <person name="Goeker M."/>
        </authorList>
    </citation>
    <scope>NUCLEOTIDE SEQUENCE [LARGE SCALE GENOMIC DNA]</scope>
    <source>
        <strain evidence="1 2">DSM 23857</strain>
    </source>
</reference>
<keyword evidence="2" id="KW-1185">Reference proteome</keyword>
<organism evidence="1 2">
    <name type="scientific">Chitinophaga skermanii</name>
    <dbReference type="NCBI Taxonomy" id="331697"/>
    <lineage>
        <taxon>Bacteria</taxon>
        <taxon>Pseudomonadati</taxon>
        <taxon>Bacteroidota</taxon>
        <taxon>Chitinophagia</taxon>
        <taxon>Chitinophagales</taxon>
        <taxon>Chitinophagaceae</taxon>
        <taxon>Chitinophaga</taxon>
    </lineage>
</organism>
<proteinExistence type="predicted"/>
<name>A0A327R1D2_9BACT</name>
<protein>
    <submittedName>
        <fullName evidence="1">Uncharacterized protein</fullName>
    </submittedName>
</protein>
<comment type="caution">
    <text evidence="1">The sequence shown here is derived from an EMBL/GenBank/DDBJ whole genome shotgun (WGS) entry which is preliminary data.</text>
</comment>
<evidence type="ECO:0000313" key="1">
    <source>
        <dbReference type="EMBL" id="RAJ10659.1"/>
    </source>
</evidence>
<gene>
    <name evidence="1" type="ORF">LX64_00264</name>
</gene>
<dbReference type="Proteomes" id="UP000249547">
    <property type="component" value="Unassembled WGS sequence"/>
</dbReference>
<evidence type="ECO:0000313" key="2">
    <source>
        <dbReference type="Proteomes" id="UP000249547"/>
    </source>
</evidence>
<dbReference type="AlphaFoldDB" id="A0A327R1D2"/>